<keyword evidence="1" id="KW-0433">Leucine-rich repeat</keyword>
<keyword evidence="5" id="KW-1185">Reference proteome</keyword>
<evidence type="ECO:0000256" key="2">
    <source>
        <dbReference type="ARBA" id="ARBA00022737"/>
    </source>
</evidence>
<dbReference type="EMBL" id="JAVRHU010000001">
    <property type="protein sequence ID" value="MDT0621047.1"/>
    <property type="molecule type" value="Genomic_DNA"/>
</dbReference>
<evidence type="ECO:0000256" key="1">
    <source>
        <dbReference type="ARBA" id="ARBA00022614"/>
    </source>
</evidence>
<dbReference type="Proteomes" id="UP001250662">
    <property type="component" value="Unassembled WGS sequence"/>
</dbReference>
<dbReference type="InterPro" id="IPR032675">
    <property type="entry name" value="LRR_dom_sf"/>
</dbReference>
<dbReference type="InterPro" id="IPR052574">
    <property type="entry name" value="CDIRP"/>
</dbReference>
<evidence type="ECO:0000256" key="3">
    <source>
        <dbReference type="SAM" id="SignalP"/>
    </source>
</evidence>
<keyword evidence="3" id="KW-0732">Signal</keyword>
<feature type="signal peptide" evidence="3">
    <location>
        <begin position="1"/>
        <end position="22"/>
    </location>
</feature>
<evidence type="ECO:0000313" key="5">
    <source>
        <dbReference type="Proteomes" id="UP001250662"/>
    </source>
</evidence>
<comment type="caution">
    <text evidence="4">The sequence shown here is derived from an EMBL/GenBank/DDBJ whole genome shotgun (WGS) entry which is preliminary data.</text>
</comment>
<name>A0ABU3BFW0_9FLAO</name>
<dbReference type="PANTHER" id="PTHR47566:SF1">
    <property type="entry name" value="PROTEIN NUD1"/>
    <property type="match status" value="1"/>
</dbReference>
<dbReference type="RefSeq" id="WP_311384679.1">
    <property type="nucleotide sequence ID" value="NZ_JAVRHU010000001.1"/>
</dbReference>
<organism evidence="4 5">
    <name type="scientific">Croceitalea vernalis</name>
    <dbReference type="NCBI Taxonomy" id="3075599"/>
    <lineage>
        <taxon>Bacteria</taxon>
        <taxon>Pseudomonadati</taxon>
        <taxon>Bacteroidota</taxon>
        <taxon>Flavobacteriia</taxon>
        <taxon>Flavobacteriales</taxon>
        <taxon>Flavobacteriaceae</taxon>
        <taxon>Croceitalea</taxon>
    </lineage>
</organism>
<gene>
    <name evidence="4" type="ORF">RM520_05390</name>
</gene>
<dbReference type="Gene3D" id="3.80.10.10">
    <property type="entry name" value="Ribonuclease Inhibitor"/>
    <property type="match status" value="1"/>
</dbReference>
<dbReference type="PANTHER" id="PTHR47566">
    <property type="match status" value="1"/>
</dbReference>
<evidence type="ECO:0008006" key="6">
    <source>
        <dbReference type="Google" id="ProtNLM"/>
    </source>
</evidence>
<keyword evidence="2" id="KW-0677">Repeat</keyword>
<dbReference type="SUPFAM" id="SSF52058">
    <property type="entry name" value="L domain-like"/>
    <property type="match status" value="1"/>
</dbReference>
<protein>
    <recommendedName>
        <fullName evidence="6">Leucine-rich repeat domain-containing protein</fullName>
    </recommendedName>
</protein>
<feature type="chain" id="PRO_5047533635" description="Leucine-rich repeat domain-containing protein" evidence="3">
    <location>
        <begin position="23"/>
        <end position="220"/>
    </location>
</feature>
<accession>A0ABU3BFW0</accession>
<reference evidence="4 5" key="1">
    <citation type="submission" date="2023-09" db="EMBL/GenBank/DDBJ databases">
        <authorList>
            <person name="Rey-Velasco X."/>
        </authorList>
    </citation>
    <scope>NUCLEOTIDE SEQUENCE [LARGE SCALE GENOMIC DNA]</scope>
    <source>
        <strain evidence="4 5">P007</strain>
    </source>
</reference>
<evidence type="ECO:0000313" key="4">
    <source>
        <dbReference type="EMBL" id="MDT0621047.1"/>
    </source>
</evidence>
<proteinExistence type="predicted"/>
<dbReference type="PROSITE" id="PS51257">
    <property type="entry name" value="PROKAR_LIPOPROTEIN"/>
    <property type="match status" value="1"/>
</dbReference>
<sequence length="220" mass="24666">MKKINFYYLFCFLFLVSCSTDSIDSESIDEETNEEILQQATTAIADAAFEQALIDLNFDEELDGQVLNSRIQIIQNLILDENEISDLTGIAGFRDLENLSVRNNNLTTIDVSLNKKLKFLWCEDNAVSEIDLEGLTILEKVGADRNALSTITVTDNTALQLLTLSDNDLSSIDVSTNNALTDFSITMNPLDCIRVNQNQLDNIPTDWSKDEMDTYALDCQ</sequence>